<evidence type="ECO:0000256" key="1">
    <source>
        <dbReference type="SAM" id="MobiDB-lite"/>
    </source>
</evidence>
<reference evidence="3 4" key="1">
    <citation type="journal article" date="2022" name="Allergy">
        <title>Genome assembly and annotation of Periplaneta americana reveal a comprehensive cockroach allergen profile.</title>
        <authorList>
            <person name="Wang L."/>
            <person name="Xiong Q."/>
            <person name="Saelim N."/>
            <person name="Wang L."/>
            <person name="Nong W."/>
            <person name="Wan A.T."/>
            <person name="Shi M."/>
            <person name="Liu X."/>
            <person name="Cao Q."/>
            <person name="Hui J.H.L."/>
            <person name="Sookrung N."/>
            <person name="Leung T.F."/>
            <person name="Tungtrongchitr A."/>
            <person name="Tsui S.K.W."/>
        </authorList>
    </citation>
    <scope>NUCLEOTIDE SEQUENCE [LARGE SCALE GENOMIC DNA]</scope>
    <source>
        <strain evidence="3">PWHHKU_190912</strain>
    </source>
</reference>
<dbReference type="Proteomes" id="UP001148838">
    <property type="component" value="Unassembled WGS sequence"/>
</dbReference>
<comment type="caution">
    <text evidence="3">The sequence shown here is derived from an EMBL/GenBank/DDBJ whole genome shotgun (WGS) entry which is preliminary data.</text>
</comment>
<gene>
    <name evidence="3" type="ORF">ANN_02069</name>
</gene>
<dbReference type="Pfam" id="PF20700">
    <property type="entry name" value="Mutator"/>
    <property type="match status" value="1"/>
</dbReference>
<sequence length="476" mass="54002">MNESGYSSGLTKKRIYNTNVWLAYAMRCIGKGHKAAQTFCAVMDLPPPPRFDRYNKTLLESLLEVGNKSMKNAVQESVNINGGDCNNISVALDASWQKRGHTSLNGVVTATSVDTGKVIDMECLSKYCPGCNLGNNTHECMKNFNGFSGGVESEGALKIFQRSEEKYGVKYTQYLGDGDSKAYKTVCEAKPYGEIKIEKIECVGHVQKRLGTRLRKLKKDLKGKKLPDGKFIGGRGRLTDDEIDRLQYYYGLVIRRNPGNLESMHKALWATFLHKASTDKYPQHQFCPKEPDTWCKYNKAQSEGTEYKHQHSLSNDILEAIKPIYRDLSDRRLLVKCLHGRTQNCNESFNHCIWERIPKTVLVGLLTLKIGVLDTVICFNEGVVSRCEVLELLGVPCDVNMERGLVTIDRRRVSDGEKAVMDSTKEGRIRRRAQKRRREDQDLEHKMNMGQECIKCSSGQKKSKIYLEKITMKNEN</sequence>
<evidence type="ECO:0000259" key="2">
    <source>
        <dbReference type="Pfam" id="PF20700"/>
    </source>
</evidence>
<dbReference type="EMBL" id="JAJSOF020000001">
    <property type="protein sequence ID" value="KAJ4450640.1"/>
    <property type="molecule type" value="Genomic_DNA"/>
</dbReference>
<name>A0ABQ8TV68_PERAM</name>
<keyword evidence="4" id="KW-1185">Reference proteome</keyword>
<dbReference type="InterPro" id="IPR049012">
    <property type="entry name" value="Mutator_transp_dom"/>
</dbReference>
<proteinExistence type="predicted"/>
<evidence type="ECO:0000313" key="4">
    <source>
        <dbReference type="Proteomes" id="UP001148838"/>
    </source>
</evidence>
<evidence type="ECO:0000313" key="3">
    <source>
        <dbReference type="EMBL" id="KAJ4450640.1"/>
    </source>
</evidence>
<organism evidence="3 4">
    <name type="scientific">Periplaneta americana</name>
    <name type="common">American cockroach</name>
    <name type="synonym">Blatta americana</name>
    <dbReference type="NCBI Taxonomy" id="6978"/>
    <lineage>
        <taxon>Eukaryota</taxon>
        <taxon>Metazoa</taxon>
        <taxon>Ecdysozoa</taxon>
        <taxon>Arthropoda</taxon>
        <taxon>Hexapoda</taxon>
        <taxon>Insecta</taxon>
        <taxon>Pterygota</taxon>
        <taxon>Neoptera</taxon>
        <taxon>Polyneoptera</taxon>
        <taxon>Dictyoptera</taxon>
        <taxon>Blattodea</taxon>
        <taxon>Blattoidea</taxon>
        <taxon>Blattidae</taxon>
        <taxon>Blattinae</taxon>
        <taxon>Periplaneta</taxon>
    </lineage>
</organism>
<accession>A0ABQ8TV68</accession>
<feature type="domain" description="Mutator-like transposase" evidence="2">
    <location>
        <begin position="13"/>
        <end position="295"/>
    </location>
</feature>
<feature type="region of interest" description="Disordered" evidence="1">
    <location>
        <begin position="421"/>
        <end position="442"/>
    </location>
</feature>
<protein>
    <recommendedName>
        <fullName evidence="2">Mutator-like transposase domain-containing protein</fullName>
    </recommendedName>
</protein>